<reference evidence="1" key="2">
    <citation type="journal article" date="2015" name="Data Brief">
        <title>Shoot transcriptome of the giant reed, Arundo donax.</title>
        <authorList>
            <person name="Barrero R.A."/>
            <person name="Guerrero F.D."/>
            <person name="Moolhuijzen P."/>
            <person name="Goolsby J.A."/>
            <person name="Tidwell J."/>
            <person name="Bellgard S.E."/>
            <person name="Bellgard M.I."/>
        </authorList>
    </citation>
    <scope>NUCLEOTIDE SEQUENCE</scope>
    <source>
        <tissue evidence="1">Shoot tissue taken approximately 20 cm above the soil surface</tissue>
    </source>
</reference>
<accession>A0A0A9C351</accession>
<proteinExistence type="predicted"/>
<name>A0A0A9C351_ARUDO</name>
<evidence type="ECO:0000313" key="1">
    <source>
        <dbReference type="EMBL" id="JAD65967.1"/>
    </source>
</evidence>
<reference evidence="1" key="1">
    <citation type="submission" date="2014-09" db="EMBL/GenBank/DDBJ databases">
        <authorList>
            <person name="Magalhaes I.L.F."/>
            <person name="Oliveira U."/>
            <person name="Santos F.R."/>
            <person name="Vidigal T.H.D.A."/>
            <person name="Brescovit A.D."/>
            <person name="Santos A.J."/>
        </authorList>
    </citation>
    <scope>NUCLEOTIDE SEQUENCE</scope>
    <source>
        <tissue evidence="1">Shoot tissue taken approximately 20 cm above the soil surface</tissue>
    </source>
</reference>
<dbReference type="EMBL" id="GBRH01231928">
    <property type="protein sequence ID" value="JAD65967.1"/>
    <property type="molecule type" value="Transcribed_RNA"/>
</dbReference>
<protein>
    <submittedName>
        <fullName evidence="1">Uncharacterized protein</fullName>
    </submittedName>
</protein>
<organism evidence="1">
    <name type="scientific">Arundo donax</name>
    <name type="common">Giant reed</name>
    <name type="synonym">Donax arundinaceus</name>
    <dbReference type="NCBI Taxonomy" id="35708"/>
    <lineage>
        <taxon>Eukaryota</taxon>
        <taxon>Viridiplantae</taxon>
        <taxon>Streptophyta</taxon>
        <taxon>Embryophyta</taxon>
        <taxon>Tracheophyta</taxon>
        <taxon>Spermatophyta</taxon>
        <taxon>Magnoliopsida</taxon>
        <taxon>Liliopsida</taxon>
        <taxon>Poales</taxon>
        <taxon>Poaceae</taxon>
        <taxon>PACMAD clade</taxon>
        <taxon>Arundinoideae</taxon>
        <taxon>Arundineae</taxon>
        <taxon>Arundo</taxon>
    </lineage>
</organism>
<dbReference type="AlphaFoldDB" id="A0A0A9C351"/>
<sequence length="48" mass="5524">MIQLHIFVLDFWFLGSRNSQLSFATGVEGHFLLLPQRINSSLHLIPET</sequence>